<dbReference type="InterPro" id="IPR036249">
    <property type="entry name" value="Thioredoxin-like_sf"/>
</dbReference>
<dbReference type="AlphaFoldDB" id="A0A8H6V9M1"/>
<keyword evidence="5" id="KW-0560">Oxidoreductase</keyword>
<evidence type="ECO:0000256" key="5">
    <source>
        <dbReference type="ARBA" id="ARBA00023002"/>
    </source>
</evidence>
<dbReference type="GO" id="GO:0004497">
    <property type="term" value="F:monooxygenase activity"/>
    <property type="evidence" value="ECO:0007669"/>
    <property type="project" value="UniProtKB-KW"/>
</dbReference>
<comment type="caution">
    <text evidence="9">The sequence shown here is derived from an EMBL/GenBank/DDBJ whole genome shotgun (WGS) entry which is preliminary data.</text>
</comment>
<gene>
    <name evidence="9" type="ORF">CNMCM7691_004697</name>
</gene>
<keyword evidence="4" id="KW-0274">FAD</keyword>
<dbReference type="SUPFAM" id="SSF51905">
    <property type="entry name" value="FAD/NAD(P)-binding domain"/>
    <property type="match status" value="1"/>
</dbReference>
<protein>
    <recommendedName>
        <fullName evidence="11">FAD-binding domain-containing protein</fullName>
    </recommendedName>
</protein>
<dbReference type="Proteomes" id="UP000641853">
    <property type="component" value="Unassembled WGS sequence"/>
</dbReference>
<feature type="domain" description="Thioredoxin" evidence="7">
    <location>
        <begin position="796"/>
        <end position="869"/>
    </location>
</feature>
<dbReference type="PANTHER" id="PTHR13789:SF309">
    <property type="entry name" value="PUTATIVE (AFU_ORTHOLOGUE AFUA_6G14510)-RELATED"/>
    <property type="match status" value="1"/>
</dbReference>
<dbReference type="EMBL" id="JACBAG010001669">
    <property type="protein sequence ID" value="KAF7184138.1"/>
    <property type="molecule type" value="Genomic_DNA"/>
</dbReference>
<keyword evidence="6" id="KW-0503">Monooxygenase</keyword>
<evidence type="ECO:0000256" key="4">
    <source>
        <dbReference type="ARBA" id="ARBA00022827"/>
    </source>
</evidence>
<dbReference type="Pfam" id="PF01494">
    <property type="entry name" value="FAD_binding_3"/>
    <property type="match status" value="1"/>
</dbReference>
<dbReference type="InterPro" id="IPR013766">
    <property type="entry name" value="Thioredoxin_domain"/>
</dbReference>
<proteinExistence type="inferred from homology"/>
<dbReference type="GO" id="GO:0071949">
    <property type="term" value="F:FAD binding"/>
    <property type="evidence" value="ECO:0007669"/>
    <property type="project" value="InterPro"/>
</dbReference>
<dbReference type="Pfam" id="PF00085">
    <property type="entry name" value="Thioredoxin"/>
    <property type="match status" value="1"/>
</dbReference>
<dbReference type="PANTHER" id="PTHR13789">
    <property type="entry name" value="MONOOXYGENASE"/>
    <property type="match status" value="1"/>
</dbReference>
<evidence type="ECO:0000256" key="6">
    <source>
        <dbReference type="ARBA" id="ARBA00023033"/>
    </source>
</evidence>
<evidence type="ECO:0000259" key="7">
    <source>
        <dbReference type="Pfam" id="PF00085"/>
    </source>
</evidence>
<feature type="domain" description="FAD-binding" evidence="8">
    <location>
        <begin position="142"/>
        <end position="184"/>
    </location>
</feature>
<dbReference type="InterPro" id="IPR002938">
    <property type="entry name" value="FAD-bd"/>
</dbReference>
<name>A0A8H6V9M1_9EURO</name>
<accession>A0A8H6V9M1</accession>
<comment type="similarity">
    <text evidence="2">Belongs to the paxM FAD-dependent monooxygenase family.</text>
</comment>
<evidence type="ECO:0000259" key="8">
    <source>
        <dbReference type="Pfam" id="PF01494"/>
    </source>
</evidence>
<keyword evidence="3" id="KW-0285">Flavoprotein</keyword>
<evidence type="ECO:0008006" key="11">
    <source>
        <dbReference type="Google" id="ProtNLM"/>
    </source>
</evidence>
<reference evidence="9" key="1">
    <citation type="submission" date="2020-06" db="EMBL/GenBank/DDBJ databases">
        <title>Draft genome sequences of strains closely related to Aspergillus parafelis and Aspergillus hiratsukae.</title>
        <authorList>
            <person name="Dos Santos R.A.C."/>
            <person name="Rivero-Menendez O."/>
            <person name="Steenwyk J.L."/>
            <person name="Mead M.E."/>
            <person name="Goldman G.H."/>
            <person name="Alastruey-Izquierdo A."/>
            <person name="Rokas A."/>
        </authorList>
    </citation>
    <scope>NUCLEOTIDE SEQUENCE</scope>
    <source>
        <strain evidence="9">CNM-CM7691</strain>
    </source>
</reference>
<dbReference type="InterPro" id="IPR036188">
    <property type="entry name" value="FAD/NAD-bd_sf"/>
</dbReference>
<dbReference type="InterPro" id="IPR050493">
    <property type="entry name" value="FAD-dep_Monooxygenase_BioMet"/>
</dbReference>
<sequence>MAEAGDIVTYRDVTDIKHNRETGRAVVKLGEFGEDEADLVIGTDGINSVVRRHLLGTENFCPRYSGHAWAGGCMDLASFPGRDQRKDAMVFTIGKGGLFCYSTGSRHIRQRNWEDPLIGKIIAEAEPSHVYGIKTLPKLPMWGTNRVVLVGDSAHAMSPITGQGASQSLEDAQTLALLLRNMIRKFHADEVNRDSLSTSVERTLSMYYDMRHRRVEEIAALGSALDKQHMLKTHPLAECIRYALFRTINSFPYIMGSLNERLYGWDVEECVESLTNKDQTNVERGQHPDKGVIDLIALNHYWKLRRADSQYNEAERQHFINSNTSIARTLEQYPIGRKNLPISDLMCHKVDDDYYWKGFWDSVEPGCLDESQLIDTIKFLNGEQAAAHLSVYLPDRARLRLCEEVILVAAPHGTASRIREGIASYHKIEFLFPGSRQRKSTQMLHVCCPGLQSGATLLDSHNGPVHDSITILSGMCLFTRQILNNTTANGCLDGQKLRHMPPTLYEMECIARLSSIIADVTTLTQSKFGEENHPVVNIVLDLPSWHYYQFIEEGLNSNARSLEEAIDWMEAIKLRCQQLASVLKKAISPESAVVDDLIKETLTLGHQLRLDDILSALSGRPHSLWPQFYSLLRDRDKPHSIRDLAFLFYVFQVLVYPTLVQLYMPRRVYIDSNNDGQRLYWHDPSPVLPLLKGTKEQQSRDMRNHDYRRRELQQIDFLTELYGRECSVNTQSTRVSFWFARLGDGGSRDRQFRYPPPAPSHTTTTPSTTTNATILQLPFPPPYRFSMASGSISELMTDDEYKRKVEHSTEPVVVTFLSPLDDKCQAVASKIEELSGEFTAIKFHRVDVRKHTMLSTALSNTELPIVVFVLTAETF</sequence>
<dbReference type="Gene3D" id="3.50.50.60">
    <property type="entry name" value="FAD/NAD(P)-binding domain"/>
    <property type="match status" value="1"/>
</dbReference>
<organism evidence="9 10">
    <name type="scientific">Aspergillus felis</name>
    <dbReference type="NCBI Taxonomy" id="1287682"/>
    <lineage>
        <taxon>Eukaryota</taxon>
        <taxon>Fungi</taxon>
        <taxon>Dikarya</taxon>
        <taxon>Ascomycota</taxon>
        <taxon>Pezizomycotina</taxon>
        <taxon>Eurotiomycetes</taxon>
        <taxon>Eurotiomycetidae</taxon>
        <taxon>Eurotiales</taxon>
        <taxon>Aspergillaceae</taxon>
        <taxon>Aspergillus</taxon>
        <taxon>Aspergillus subgen. Fumigati</taxon>
    </lineage>
</organism>
<dbReference type="SUPFAM" id="SSF52833">
    <property type="entry name" value="Thioredoxin-like"/>
    <property type="match status" value="1"/>
</dbReference>
<evidence type="ECO:0000256" key="2">
    <source>
        <dbReference type="ARBA" id="ARBA00007992"/>
    </source>
</evidence>
<evidence type="ECO:0000313" key="9">
    <source>
        <dbReference type="EMBL" id="KAF7184138.1"/>
    </source>
</evidence>
<comment type="similarity">
    <text evidence="1">Belongs to the PheA/TfdB FAD monooxygenase family.</text>
</comment>
<evidence type="ECO:0000313" key="10">
    <source>
        <dbReference type="Proteomes" id="UP000641853"/>
    </source>
</evidence>
<dbReference type="Gene3D" id="3.40.30.10">
    <property type="entry name" value="Glutaredoxin"/>
    <property type="match status" value="1"/>
</dbReference>
<keyword evidence="10" id="KW-1185">Reference proteome</keyword>
<dbReference type="CDD" id="cd02947">
    <property type="entry name" value="TRX_family"/>
    <property type="match status" value="1"/>
</dbReference>
<evidence type="ECO:0000256" key="1">
    <source>
        <dbReference type="ARBA" id="ARBA00007801"/>
    </source>
</evidence>
<evidence type="ECO:0000256" key="3">
    <source>
        <dbReference type="ARBA" id="ARBA00022630"/>
    </source>
</evidence>